<sequence length="112" mass="12389">MKVYKEEIFGAVLLILPFETEEEALQIANDTHFGLAAGVFTNDLRRAHQFANKLAAGTVYINTFNDVSPMVPFGGFDQSGYGRENGKAAIEYYSQMKSVFVNASGKLENPFL</sequence>
<proteinExistence type="predicted"/>
<organism evidence="1 2">
    <name type="scientific">Panagrolaimus sp. JU765</name>
    <dbReference type="NCBI Taxonomy" id="591449"/>
    <lineage>
        <taxon>Eukaryota</taxon>
        <taxon>Metazoa</taxon>
        <taxon>Ecdysozoa</taxon>
        <taxon>Nematoda</taxon>
        <taxon>Chromadorea</taxon>
        <taxon>Rhabditida</taxon>
        <taxon>Tylenchina</taxon>
        <taxon>Panagrolaimomorpha</taxon>
        <taxon>Panagrolaimoidea</taxon>
        <taxon>Panagrolaimidae</taxon>
        <taxon>Panagrolaimus</taxon>
    </lineage>
</organism>
<name>A0AC34QZL7_9BILA</name>
<dbReference type="Proteomes" id="UP000887576">
    <property type="component" value="Unplaced"/>
</dbReference>
<protein>
    <submittedName>
        <fullName evidence="2">Aldehyde dehydrogenase domain-containing protein</fullName>
    </submittedName>
</protein>
<reference evidence="2" key="1">
    <citation type="submission" date="2022-11" db="UniProtKB">
        <authorList>
            <consortium name="WormBaseParasite"/>
        </authorList>
    </citation>
    <scope>IDENTIFICATION</scope>
</reference>
<dbReference type="WBParaSite" id="JU765_v2.g20706.t1">
    <property type="protein sequence ID" value="JU765_v2.g20706.t1"/>
    <property type="gene ID" value="JU765_v2.g20706"/>
</dbReference>
<evidence type="ECO:0000313" key="1">
    <source>
        <dbReference type="Proteomes" id="UP000887576"/>
    </source>
</evidence>
<accession>A0AC34QZL7</accession>
<evidence type="ECO:0000313" key="2">
    <source>
        <dbReference type="WBParaSite" id="JU765_v2.g20706.t1"/>
    </source>
</evidence>